<dbReference type="STRING" id="1802362.A2806_01485"/>
<dbReference type="Pfam" id="PF02021">
    <property type="entry name" value="UPF0102"/>
    <property type="match status" value="1"/>
</dbReference>
<dbReference type="HAMAP" id="MF_00048">
    <property type="entry name" value="UPF0102"/>
    <property type="match status" value="1"/>
</dbReference>
<dbReference type="InterPro" id="IPR011856">
    <property type="entry name" value="tRNA_endonuc-like_dom_sf"/>
</dbReference>
<reference evidence="3 4" key="1">
    <citation type="journal article" date="2016" name="Nat. Commun.">
        <title>Thousands of microbial genomes shed light on interconnected biogeochemical processes in an aquifer system.</title>
        <authorList>
            <person name="Anantharaman K."/>
            <person name="Brown C.T."/>
            <person name="Hug L.A."/>
            <person name="Sharon I."/>
            <person name="Castelle C.J."/>
            <person name="Probst A.J."/>
            <person name="Thomas B.C."/>
            <person name="Singh A."/>
            <person name="Wilkins M.J."/>
            <person name="Karaoz U."/>
            <person name="Brodie E.L."/>
            <person name="Williams K.H."/>
            <person name="Hubbard S.S."/>
            <person name="Banfield J.F."/>
        </authorList>
    </citation>
    <scope>NUCLEOTIDE SEQUENCE [LARGE SCALE GENOMIC DNA]</scope>
</reference>
<dbReference type="PANTHER" id="PTHR34039:SF1">
    <property type="entry name" value="UPF0102 PROTEIN YRAN"/>
    <property type="match status" value="1"/>
</dbReference>
<dbReference type="PANTHER" id="PTHR34039">
    <property type="entry name" value="UPF0102 PROTEIN YRAN"/>
    <property type="match status" value="1"/>
</dbReference>
<comment type="similarity">
    <text evidence="1 2">Belongs to the UPF0102 family.</text>
</comment>
<comment type="caution">
    <text evidence="3">The sequence shown here is derived from an EMBL/GenBank/DDBJ whole genome shotgun (WGS) entry which is preliminary data.</text>
</comment>
<protein>
    <recommendedName>
        <fullName evidence="2">UPF0102 protein A2806_01485</fullName>
    </recommendedName>
</protein>
<dbReference type="Gene3D" id="3.40.1350.10">
    <property type="match status" value="1"/>
</dbReference>
<dbReference type="GO" id="GO:0003676">
    <property type="term" value="F:nucleic acid binding"/>
    <property type="evidence" value="ECO:0007669"/>
    <property type="project" value="InterPro"/>
</dbReference>
<dbReference type="EMBL" id="MHSS01000014">
    <property type="protein sequence ID" value="OHA47751.1"/>
    <property type="molecule type" value="Genomic_DNA"/>
</dbReference>
<evidence type="ECO:0000313" key="3">
    <source>
        <dbReference type="EMBL" id="OHA47751.1"/>
    </source>
</evidence>
<dbReference type="SUPFAM" id="SSF52980">
    <property type="entry name" value="Restriction endonuclease-like"/>
    <property type="match status" value="1"/>
</dbReference>
<dbReference type="AlphaFoldDB" id="A0A1G2PJD2"/>
<proteinExistence type="inferred from homology"/>
<dbReference type="InterPro" id="IPR011335">
    <property type="entry name" value="Restrct_endonuc-II-like"/>
</dbReference>
<organism evidence="3 4">
    <name type="scientific">Candidatus Terrybacteria bacterium RIFCSPHIGHO2_01_FULL_48_17</name>
    <dbReference type="NCBI Taxonomy" id="1802362"/>
    <lineage>
        <taxon>Bacteria</taxon>
        <taxon>Candidatus Terryibacteriota</taxon>
    </lineage>
</organism>
<gene>
    <name evidence="3" type="ORF">A2806_01485</name>
</gene>
<sequence length="132" mass="15060">MTNQINFGKSAEDAAAKYLEKRGLKILARNWEARAKALDPWRQGRRIGEIDIIARKGAVFVFVEVKAGKAGMIDPSVHVTPQKEQKLRKLAALWLMYNKKEGSEYQIDVVVVRRKFDGEFEMEHFERAVGAV</sequence>
<name>A0A1G2PJD2_9BACT</name>
<evidence type="ECO:0000256" key="2">
    <source>
        <dbReference type="HAMAP-Rule" id="MF_00048"/>
    </source>
</evidence>
<dbReference type="Proteomes" id="UP000177629">
    <property type="component" value="Unassembled WGS sequence"/>
</dbReference>
<dbReference type="InterPro" id="IPR003509">
    <property type="entry name" value="UPF0102_YraN-like"/>
</dbReference>
<accession>A0A1G2PJD2</accession>
<evidence type="ECO:0000313" key="4">
    <source>
        <dbReference type="Proteomes" id="UP000177629"/>
    </source>
</evidence>
<evidence type="ECO:0000256" key="1">
    <source>
        <dbReference type="ARBA" id="ARBA00006738"/>
    </source>
</evidence>